<dbReference type="SUPFAM" id="SSF46689">
    <property type="entry name" value="Homeodomain-like"/>
    <property type="match status" value="1"/>
</dbReference>
<dbReference type="AlphaFoldDB" id="A0AAJ6T3T6"/>
<feature type="compositionally biased region" description="Polar residues" evidence="5">
    <location>
        <begin position="1"/>
        <end position="10"/>
    </location>
</feature>
<dbReference type="Gene3D" id="1.10.10.60">
    <property type="entry name" value="Homeodomain-like"/>
    <property type="match status" value="1"/>
</dbReference>
<dbReference type="Proteomes" id="UP000694918">
    <property type="component" value="Unplaced"/>
</dbReference>
<reference evidence="8" key="1">
    <citation type="submission" date="2025-08" db="UniProtKB">
        <authorList>
            <consortium name="RefSeq"/>
        </authorList>
    </citation>
    <scope>IDENTIFICATION</scope>
</reference>
<dbReference type="KEGG" id="peu:105110406"/>
<keyword evidence="7" id="KW-1185">Reference proteome</keyword>
<evidence type="ECO:0000256" key="4">
    <source>
        <dbReference type="ARBA" id="ARBA00023242"/>
    </source>
</evidence>
<sequence length="337" mass="37881">MKPGSDQNSDGLKFDPSGKNNEEGDDESKTKNSGSSSNSIVEECEKASSSGVRPYARSKVPRLRWTPDLHLCFVQAVERLGGHERATPKLVLQLMNFKGLRIADVKSHLQMYRSKKIDDQGQVINGMGDLIRSSDKFSHDFWQHSLLPNIDHNHNSNFRCGNVPWSGHGNWITKPSVPDSITTRRGAGFYSSMAEKISGEKLMQESQDTQYHKSIYNSESIRSQTSSTIKQPYFVAQLSKRRGEAANKSISLETKWSFNVEKCNKAKRKVDDLDLTLSLCTKLKGKEVKRSLSWDVEDVGSNLYLSLSSTSTKECNSITLNMPSKYPKWTSTLDLTM</sequence>
<dbReference type="InterPro" id="IPR001005">
    <property type="entry name" value="SANT/Myb"/>
</dbReference>
<dbReference type="NCBIfam" id="TIGR01557">
    <property type="entry name" value="myb_SHAQKYF"/>
    <property type="match status" value="1"/>
</dbReference>
<dbReference type="InterPro" id="IPR017930">
    <property type="entry name" value="Myb_dom"/>
</dbReference>
<feature type="region of interest" description="Disordered" evidence="5">
    <location>
        <begin position="1"/>
        <end position="57"/>
    </location>
</feature>
<organism evidence="7 8">
    <name type="scientific">Populus euphratica</name>
    <name type="common">Euphrates poplar</name>
    <dbReference type="NCBI Taxonomy" id="75702"/>
    <lineage>
        <taxon>Eukaryota</taxon>
        <taxon>Viridiplantae</taxon>
        <taxon>Streptophyta</taxon>
        <taxon>Embryophyta</taxon>
        <taxon>Tracheophyta</taxon>
        <taxon>Spermatophyta</taxon>
        <taxon>Magnoliopsida</taxon>
        <taxon>eudicotyledons</taxon>
        <taxon>Gunneridae</taxon>
        <taxon>Pentapetalae</taxon>
        <taxon>rosids</taxon>
        <taxon>fabids</taxon>
        <taxon>Malpighiales</taxon>
        <taxon>Salicaceae</taxon>
        <taxon>Saliceae</taxon>
        <taxon>Populus</taxon>
    </lineage>
</organism>
<evidence type="ECO:0000256" key="3">
    <source>
        <dbReference type="ARBA" id="ARBA00023163"/>
    </source>
</evidence>
<dbReference type="InterPro" id="IPR006447">
    <property type="entry name" value="Myb_dom_plants"/>
</dbReference>
<accession>A0AAJ6T3T6</accession>
<dbReference type="GO" id="GO:0003677">
    <property type="term" value="F:DNA binding"/>
    <property type="evidence" value="ECO:0007669"/>
    <property type="project" value="InterPro"/>
</dbReference>
<dbReference type="PROSITE" id="PS51294">
    <property type="entry name" value="HTH_MYB"/>
    <property type="match status" value="1"/>
</dbReference>
<keyword evidence="3" id="KW-0804">Transcription</keyword>
<protein>
    <submittedName>
        <fullName evidence="8">Probable transcription factor KAN4</fullName>
    </submittedName>
</protein>
<evidence type="ECO:0000313" key="8">
    <source>
        <dbReference type="RefSeq" id="XP_011003744.1"/>
    </source>
</evidence>
<dbReference type="GeneID" id="105110406"/>
<dbReference type="Pfam" id="PF00249">
    <property type="entry name" value="Myb_DNA-binding"/>
    <property type="match status" value="1"/>
</dbReference>
<evidence type="ECO:0000259" key="6">
    <source>
        <dbReference type="PROSITE" id="PS51294"/>
    </source>
</evidence>
<dbReference type="InterPro" id="IPR046955">
    <property type="entry name" value="PHR1-like"/>
</dbReference>
<dbReference type="RefSeq" id="XP_011003744.1">
    <property type="nucleotide sequence ID" value="XM_011005442.1"/>
</dbReference>
<dbReference type="PANTHER" id="PTHR31314:SF168">
    <property type="entry name" value="MYB-LIKE HTH TRANSCRIPTIONAL REGULATOR FAMILY PROTEIN"/>
    <property type="match status" value="1"/>
</dbReference>
<dbReference type="PANTHER" id="PTHR31314">
    <property type="entry name" value="MYB FAMILY TRANSCRIPTION FACTOR PHL7-LIKE"/>
    <property type="match status" value="1"/>
</dbReference>
<comment type="subcellular location">
    <subcellularLocation>
        <location evidence="1">Nucleus</location>
    </subcellularLocation>
</comment>
<proteinExistence type="predicted"/>
<keyword evidence="4" id="KW-0539">Nucleus</keyword>
<gene>
    <name evidence="8" type="primary">LOC105110406</name>
</gene>
<dbReference type="InterPro" id="IPR009057">
    <property type="entry name" value="Homeodomain-like_sf"/>
</dbReference>
<evidence type="ECO:0000256" key="5">
    <source>
        <dbReference type="SAM" id="MobiDB-lite"/>
    </source>
</evidence>
<dbReference type="GO" id="GO:0003700">
    <property type="term" value="F:DNA-binding transcription factor activity"/>
    <property type="evidence" value="ECO:0007669"/>
    <property type="project" value="InterPro"/>
</dbReference>
<keyword evidence="2" id="KW-0805">Transcription regulation</keyword>
<name>A0AAJ6T3T6_POPEU</name>
<dbReference type="GO" id="GO:0005634">
    <property type="term" value="C:nucleus"/>
    <property type="evidence" value="ECO:0007669"/>
    <property type="project" value="UniProtKB-SubCell"/>
</dbReference>
<evidence type="ECO:0000313" key="7">
    <source>
        <dbReference type="Proteomes" id="UP000694918"/>
    </source>
</evidence>
<feature type="domain" description="HTH myb-type" evidence="6">
    <location>
        <begin position="57"/>
        <end position="117"/>
    </location>
</feature>
<evidence type="ECO:0000256" key="1">
    <source>
        <dbReference type="ARBA" id="ARBA00004123"/>
    </source>
</evidence>
<evidence type="ECO:0000256" key="2">
    <source>
        <dbReference type="ARBA" id="ARBA00023015"/>
    </source>
</evidence>